<gene>
    <name evidence="1" type="ORF">KCG34_12235</name>
</gene>
<accession>A0A975G4D5</accession>
<dbReference type="AlphaFoldDB" id="A0A975G4D5"/>
<keyword evidence="2" id="KW-1185">Reference proteome</keyword>
<evidence type="ECO:0000313" key="2">
    <source>
        <dbReference type="Proteomes" id="UP000676409"/>
    </source>
</evidence>
<proteinExistence type="predicted"/>
<sequence>MKRNRASRFGTIADLDDGFEVQGVLPLDTAWNIANAIKNDLIDTAVITCDSNPDRGQTSVLRSIAFRSGMAGAK</sequence>
<reference evidence="1" key="1">
    <citation type="submission" date="2021-04" db="EMBL/GenBank/DDBJ databases">
        <title>The complete genome sequence of Caulobacter sp. S6.</title>
        <authorList>
            <person name="Tang Y."/>
            <person name="Ouyang W."/>
            <person name="Liu Q."/>
            <person name="Huang B."/>
            <person name="Guo Z."/>
            <person name="Lei P."/>
        </authorList>
    </citation>
    <scope>NUCLEOTIDE SEQUENCE</scope>
    <source>
        <strain evidence="1">S6</strain>
    </source>
</reference>
<dbReference type="RefSeq" id="WP_211940624.1">
    <property type="nucleotide sequence ID" value="NZ_CP073078.1"/>
</dbReference>
<organism evidence="1 2">
    <name type="scientific">Phenylobacterium montanum</name>
    <dbReference type="NCBI Taxonomy" id="2823693"/>
    <lineage>
        <taxon>Bacteria</taxon>
        <taxon>Pseudomonadati</taxon>
        <taxon>Pseudomonadota</taxon>
        <taxon>Alphaproteobacteria</taxon>
        <taxon>Caulobacterales</taxon>
        <taxon>Caulobacteraceae</taxon>
        <taxon>Phenylobacterium</taxon>
    </lineage>
</organism>
<dbReference type="KEGG" id="caul:KCG34_12235"/>
<evidence type="ECO:0000313" key="1">
    <source>
        <dbReference type="EMBL" id="QUD90574.1"/>
    </source>
</evidence>
<dbReference type="EMBL" id="CP073078">
    <property type="protein sequence ID" value="QUD90574.1"/>
    <property type="molecule type" value="Genomic_DNA"/>
</dbReference>
<dbReference type="Proteomes" id="UP000676409">
    <property type="component" value="Chromosome"/>
</dbReference>
<protein>
    <submittedName>
        <fullName evidence="1">Uncharacterized protein</fullName>
    </submittedName>
</protein>
<name>A0A975G4D5_9CAUL</name>